<dbReference type="Pfam" id="PF00332">
    <property type="entry name" value="Glyco_hydro_17"/>
    <property type="match status" value="1"/>
</dbReference>
<keyword evidence="3" id="KW-0134">Cell wall</keyword>
<keyword evidence="5 10" id="KW-0732">Signal</keyword>
<evidence type="ECO:0000256" key="8">
    <source>
        <dbReference type="RuleBase" id="RU004336"/>
    </source>
</evidence>
<dbReference type="GeneID" id="54280714"/>
<evidence type="ECO:0000256" key="7">
    <source>
        <dbReference type="RuleBase" id="RU004335"/>
    </source>
</evidence>
<protein>
    <submittedName>
        <fullName evidence="11">Glycoside hydrolase family 17 protein</fullName>
    </submittedName>
</protein>
<dbReference type="InterPro" id="IPR050732">
    <property type="entry name" value="Beta-glucan_modifiers"/>
</dbReference>
<dbReference type="PANTHER" id="PTHR16631">
    <property type="entry name" value="GLUCAN 1,3-BETA-GLUCOSIDASE"/>
    <property type="match status" value="1"/>
</dbReference>
<dbReference type="SUPFAM" id="SSF51445">
    <property type="entry name" value="(Trans)glycosidases"/>
    <property type="match status" value="1"/>
</dbReference>
<keyword evidence="6 8" id="KW-0378">Hydrolase</keyword>
<evidence type="ECO:0000256" key="9">
    <source>
        <dbReference type="SAM" id="MobiDB-lite"/>
    </source>
</evidence>
<evidence type="ECO:0000313" key="11">
    <source>
        <dbReference type="EMBL" id="KAF2020208.1"/>
    </source>
</evidence>
<evidence type="ECO:0000256" key="2">
    <source>
        <dbReference type="ARBA" id="ARBA00008773"/>
    </source>
</evidence>
<dbReference type="GO" id="GO:0009986">
    <property type="term" value="C:cell surface"/>
    <property type="evidence" value="ECO:0007669"/>
    <property type="project" value="TreeGrafter"/>
</dbReference>
<dbReference type="Gene3D" id="3.20.20.80">
    <property type="entry name" value="Glycosidases"/>
    <property type="match status" value="1"/>
</dbReference>
<feature type="signal peptide" evidence="10">
    <location>
        <begin position="1"/>
        <end position="18"/>
    </location>
</feature>
<dbReference type="OrthoDB" id="77201at2759"/>
<dbReference type="GO" id="GO:0071555">
    <property type="term" value="P:cell wall organization"/>
    <property type="evidence" value="ECO:0007669"/>
    <property type="project" value="TreeGrafter"/>
</dbReference>
<reference evidence="11" key="1">
    <citation type="journal article" date="2020" name="Stud. Mycol.">
        <title>101 Dothideomycetes genomes: a test case for predicting lifestyles and emergence of pathogens.</title>
        <authorList>
            <person name="Haridas S."/>
            <person name="Albert R."/>
            <person name="Binder M."/>
            <person name="Bloem J."/>
            <person name="Labutti K."/>
            <person name="Salamov A."/>
            <person name="Andreopoulos B."/>
            <person name="Baker S."/>
            <person name="Barry K."/>
            <person name="Bills G."/>
            <person name="Bluhm B."/>
            <person name="Cannon C."/>
            <person name="Castanera R."/>
            <person name="Culley D."/>
            <person name="Daum C."/>
            <person name="Ezra D."/>
            <person name="Gonzalez J."/>
            <person name="Henrissat B."/>
            <person name="Kuo A."/>
            <person name="Liang C."/>
            <person name="Lipzen A."/>
            <person name="Lutzoni F."/>
            <person name="Magnuson J."/>
            <person name="Mondo S."/>
            <person name="Nolan M."/>
            <person name="Ohm R."/>
            <person name="Pangilinan J."/>
            <person name="Park H.-J."/>
            <person name="Ramirez L."/>
            <person name="Alfaro M."/>
            <person name="Sun H."/>
            <person name="Tritt A."/>
            <person name="Yoshinaga Y."/>
            <person name="Zwiers L.-H."/>
            <person name="Turgeon B."/>
            <person name="Goodwin S."/>
            <person name="Spatafora J."/>
            <person name="Crous P."/>
            <person name="Grigoriev I."/>
        </authorList>
    </citation>
    <scope>NUCLEOTIDE SEQUENCE</scope>
    <source>
        <strain evidence="11">CBS 175.79</strain>
    </source>
</reference>
<proteinExistence type="inferred from homology"/>
<dbReference type="GO" id="GO:0005576">
    <property type="term" value="C:extracellular region"/>
    <property type="evidence" value="ECO:0007669"/>
    <property type="project" value="TreeGrafter"/>
</dbReference>
<dbReference type="InterPro" id="IPR000490">
    <property type="entry name" value="Glyco_hydro_17"/>
</dbReference>
<feature type="region of interest" description="Disordered" evidence="9">
    <location>
        <begin position="318"/>
        <end position="355"/>
    </location>
</feature>
<name>A0A6A5Y3Y9_9PLEO</name>
<dbReference type="GO" id="GO:0009277">
    <property type="term" value="C:fungal-type cell wall"/>
    <property type="evidence" value="ECO:0007669"/>
    <property type="project" value="TreeGrafter"/>
</dbReference>
<dbReference type="PROSITE" id="PS00587">
    <property type="entry name" value="GLYCOSYL_HYDROL_F17"/>
    <property type="match status" value="1"/>
</dbReference>
<dbReference type="RefSeq" id="XP_033388547.1">
    <property type="nucleotide sequence ID" value="XM_033523317.1"/>
</dbReference>
<evidence type="ECO:0000256" key="4">
    <source>
        <dbReference type="ARBA" id="ARBA00022525"/>
    </source>
</evidence>
<gene>
    <name evidence="11" type="ORF">BU24DRAFT_342441</name>
</gene>
<sequence>MRVATTLALAASFGATLAQETYLGFNSGATFDDSKAKTQADFEKEFTTAKNLKGAVGQFTSARLYTNVQSGTEDTPIAAFPAAIKTKTKLLLGIWCSGTTSIDKELEVLTKAIDQYGKDFTDLVVGLSVGSEDMYRVSEPGIKNKAGVGQEATMIVKFVKAARSKLSGTALGSIPIGHVDTWTAWTNGSNKAVINEVDFIGTNLFPYYESDRGDNDISKAGELFDKAISATEGVAGKKPIWITETGWPTTGPTFGKATATMKNAESYWQDVGCKLFGKQNTWWYVLQDSNPDNEAKFGITKEFNTTPQYNLTCAAEVATPTSSGTPTSTPTSTAGAGQSQNGTTENNGNGNGGNGAPGAGSIASVSLFNAVSIGLSIAFAMAAWAA</sequence>
<dbReference type="GO" id="GO:0005975">
    <property type="term" value="P:carbohydrate metabolic process"/>
    <property type="evidence" value="ECO:0007669"/>
    <property type="project" value="InterPro"/>
</dbReference>
<evidence type="ECO:0000256" key="1">
    <source>
        <dbReference type="ARBA" id="ARBA00004191"/>
    </source>
</evidence>
<accession>A0A6A5Y3Y9</accession>
<dbReference type="EMBL" id="ML978067">
    <property type="protein sequence ID" value="KAF2020208.1"/>
    <property type="molecule type" value="Genomic_DNA"/>
</dbReference>
<evidence type="ECO:0000256" key="5">
    <source>
        <dbReference type="ARBA" id="ARBA00022729"/>
    </source>
</evidence>
<dbReference type="Proteomes" id="UP000799778">
    <property type="component" value="Unassembled WGS sequence"/>
</dbReference>
<evidence type="ECO:0000256" key="6">
    <source>
        <dbReference type="ARBA" id="ARBA00022801"/>
    </source>
</evidence>
<comment type="subcellular location">
    <subcellularLocation>
        <location evidence="1">Secreted</location>
        <location evidence="1">Cell wall</location>
    </subcellularLocation>
</comment>
<dbReference type="InterPro" id="IPR017853">
    <property type="entry name" value="GH"/>
</dbReference>
<dbReference type="GO" id="GO:0042973">
    <property type="term" value="F:glucan endo-1,3-beta-D-glucosidase activity"/>
    <property type="evidence" value="ECO:0007669"/>
    <property type="project" value="TreeGrafter"/>
</dbReference>
<organism evidence="11 12">
    <name type="scientific">Aaosphaeria arxii CBS 175.79</name>
    <dbReference type="NCBI Taxonomy" id="1450172"/>
    <lineage>
        <taxon>Eukaryota</taxon>
        <taxon>Fungi</taxon>
        <taxon>Dikarya</taxon>
        <taxon>Ascomycota</taxon>
        <taxon>Pezizomycotina</taxon>
        <taxon>Dothideomycetes</taxon>
        <taxon>Pleosporomycetidae</taxon>
        <taxon>Pleosporales</taxon>
        <taxon>Pleosporales incertae sedis</taxon>
        <taxon>Aaosphaeria</taxon>
    </lineage>
</organism>
<feature type="chain" id="PRO_5025513808" evidence="10">
    <location>
        <begin position="19"/>
        <end position="386"/>
    </location>
</feature>
<comment type="similarity">
    <text evidence="2 7">Belongs to the glycosyl hydrolase 17 family.</text>
</comment>
<keyword evidence="8" id="KW-0326">Glycosidase</keyword>
<dbReference type="AlphaFoldDB" id="A0A6A5Y3Y9"/>
<keyword evidence="4" id="KW-0964">Secreted</keyword>
<evidence type="ECO:0000313" key="12">
    <source>
        <dbReference type="Proteomes" id="UP000799778"/>
    </source>
</evidence>
<evidence type="ECO:0000256" key="3">
    <source>
        <dbReference type="ARBA" id="ARBA00022512"/>
    </source>
</evidence>
<evidence type="ECO:0000256" key="10">
    <source>
        <dbReference type="SAM" id="SignalP"/>
    </source>
</evidence>
<feature type="compositionally biased region" description="Low complexity" evidence="9">
    <location>
        <begin position="318"/>
        <end position="348"/>
    </location>
</feature>
<dbReference type="PANTHER" id="PTHR16631:SF16">
    <property type="entry name" value="GPI-ANCHORED CELL WALL BETA-1,3-ENDOGLUCANASE EGLC"/>
    <property type="match status" value="1"/>
</dbReference>
<keyword evidence="12" id="KW-1185">Reference proteome</keyword>